<dbReference type="Gene3D" id="2.10.25.10">
    <property type="entry name" value="Laminin"/>
    <property type="match status" value="12"/>
</dbReference>
<feature type="disulfide bond" evidence="5">
    <location>
        <begin position="199"/>
        <end position="208"/>
    </location>
</feature>
<dbReference type="GO" id="GO:0032991">
    <property type="term" value="C:protein-containing complex"/>
    <property type="evidence" value="ECO:0007669"/>
    <property type="project" value="TreeGrafter"/>
</dbReference>
<evidence type="ECO:0000256" key="1">
    <source>
        <dbReference type="ARBA" id="ARBA00022536"/>
    </source>
</evidence>
<keyword evidence="4 5" id="KW-1015">Disulfide bond</keyword>
<feature type="domain" description="EGF-like" evidence="7">
    <location>
        <begin position="685"/>
        <end position="720"/>
    </location>
</feature>
<evidence type="ECO:0000259" key="7">
    <source>
        <dbReference type="PROSITE" id="PS50026"/>
    </source>
</evidence>
<feature type="disulfide bond" evidence="5">
    <location>
        <begin position="453"/>
        <end position="462"/>
    </location>
</feature>
<dbReference type="InterPro" id="IPR051022">
    <property type="entry name" value="Notch_Cell-Fate_Det"/>
</dbReference>
<dbReference type="PROSITE" id="PS50026">
    <property type="entry name" value="EGF_3"/>
    <property type="match status" value="12"/>
</dbReference>
<dbReference type="InterPro" id="IPR001881">
    <property type="entry name" value="EGF-like_Ca-bd_dom"/>
</dbReference>
<dbReference type="Pfam" id="PF00008">
    <property type="entry name" value="EGF"/>
    <property type="match status" value="11"/>
</dbReference>
<dbReference type="InterPro" id="IPR000742">
    <property type="entry name" value="EGF"/>
</dbReference>
<dbReference type="GO" id="GO:0005886">
    <property type="term" value="C:plasma membrane"/>
    <property type="evidence" value="ECO:0007669"/>
    <property type="project" value="TreeGrafter"/>
</dbReference>
<evidence type="ECO:0000313" key="9">
    <source>
        <dbReference type="Proteomes" id="UP000827092"/>
    </source>
</evidence>
<dbReference type="FunFam" id="2.10.25.10:FF:000095">
    <property type="entry name" value="Notch, isoform B"/>
    <property type="match status" value="4"/>
</dbReference>
<dbReference type="SMART" id="SM00181">
    <property type="entry name" value="EGF"/>
    <property type="match status" value="17"/>
</dbReference>
<name>A0AAV6TU32_9ARAC</name>
<feature type="domain" description="EGF-like" evidence="7">
    <location>
        <begin position="576"/>
        <end position="612"/>
    </location>
</feature>
<feature type="domain" description="EGF-like" evidence="7">
    <location>
        <begin position="392"/>
        <end position="424"/>
    </location>
</feature>
<dbReference type="SUPFAM" id="SSF57196">
    <property type="entry name" value="EGF/Laminin"/>
    <property type="match status" value="12"/>
</dbReference>
<dbReference type="PANTHER" id="PTHR24049:SF22">
    <property type="entry name" value="DROSOPHILA CRUMBS HOMOLOG"/>
    <property type="match status" value="1"/>
</dbReference>
<feature type="signal peptide" evidence="6">
    <location>
        <begin position="1"/>
        <end position="21"/>
    </location>
</feature>
<protein>
    <recommendedName>
        <fullName evidence="7">EGF-like domain-containing protein</fullName>
    </recommendedName>
</protein>
<feature type="domain" description="EGF-like" evidence="7">
    <location>
        <begin position="173"/>
        <end position="209"/>
    </location>
</feature>
<evidence type="ECO:0000256" key="5">
    <source>
        <dbReference type="PROSITE-ProRule" id="PRU00076"/>
    </source>
</evidence>
<evidence type="ECO:0000313" key="8">
    <source>
        <dbReference type="EMBL" id="KAG8174946.1"/>
    </source>
</evidence>
<evidence type="ECO:0000256" key="3">
    <source>
        <dbReference type="ARBA" id="ARBA00022737"/>
    </source>
</evidence>
<dbReference type="PANTHER" id="PTHR24049">
    <property type="entry name" value="CRUMBS FAMILY MEMBER"/>
    <property type="match status" value="1"/>
</dbReference>
<feature type="disulfide bond" evidence="5">
    <location>
        <begin position="710"/>
        <end position="719"/>
    </location>
</feature>
<dbReference type="Proteomes" id="UP000827092">
    <property type="component" value="Unassembled WGS sequence"/>
</dbReference>
<feature type="disulfide bond" evidence="5">
    <location>
        <begin position="235"/>
        <end position="244"/>
    </location>
</feature>
<proteinExistence type="predicted"/>
<gene>
    <name evidence="8" type="ORF">JTE90_017300</name>
</gene>
<comment type="caution">
    <text evidence="5">Lacks conserved residue(s) required for the propagation of feature annotation.</text>
</comment>
<feature type="domain" description="EGF-like" evidence="7">
    <location>
        <begin position="246"/>
        <end position="279"/>
    </location>
</feature>
<feature type="disulfide bond" evidence="5">
    <location>
        <begin position="489"/>
        <end position="498"/>
    </location>
</feature>
<accession>A0AAV6TU32</accession>
<evidence type="ECO:0000256" key="2">
    <source>
        <dbReference type="ARBA" id="ARBA00022729"/>
    </source>
</evidence>
<dbReference type="SMART" id="SM00179">
    <property type="entry name" value="EGF_CA"/>
    <property type="match status" value="12"/>
</dbReference>
<comment type="caution">
    <text evidence="8">The sequence shown here is derived from an EMBL/GenBank/DDBJ whole genome shotgun (WGS) entry which is preliminary data.</text>
</comment>
<sequence>MTSIKLYATVFLFVFIKNVKTDNINILDSSDSSYDENIELDYSFSEKNSNLKSSVNEDIHFADDCKCDKGKCVLINGKLTCTCPPGFGVYRWKSEVTCLACDCGKGVNCTYDPDFISYGKKCVCSFGFKYNKSGKKCEDACTMNPCKNSGTCEPIGKSFKCNCKTPFFGEICEKNPCTNNPCKNGGTCKVDGEKFKCACKVPYTGNTCESDPCTKNPCKNGGTCKVDRTSYKCDCKAPYLGNTCEEVDPCSSNPCKNKGKCSIDGKSFKCACTKPYYGVLCEKDFCTKKPCKNGGTCKLDGKNFKCDCKPPFSGNTCEEECSCENGECQKDNTGSMQCVCLPQYGKYSEHHCKECECGPGANCTFDSDILGITDGKKCICPFNFKESKGHCENACTNNPCKNDGTCKPQGKSFKCSCKQPYFGDTCEKSPCTKNPCLNNGTCSVYQNSYKCDCKSPYSGKNCTEDPCTAKPCKNGGSCKVNGESFKCECEEPFSGNTCETKCTCENGHCISDSEGIEQCTCPPEFGKYTTTLCTACKCGKGANCTFDPGFFSGDGKKCVCPLDFKESDGICNDALFKHPCTNNPCQNGGTCKEDGPSFKCDCKTPYFGTTCETGPCTNNPCKNGGTCNVYKDTFKCDCKNPYSGNTCENDPCTKNPCKNGGTCKVNGTTFKCVCQAPYLGNECEKDPCTDNPCKNRGICTIENNDFKCSCSEPFYGRNCDQECICVKGVCKKVNSNNDLQCFCPPEHSLTEGGVCE</sequence>
<feature type="domain" description="EGF-like" evidence="7">
    <location>
        <begin position="138"/>
        <end position="170"/>
    </location>
</feature>
<keyword evidence="1 5" id="KW-0245">EGF-like domain</keyword>
<feature type="disulfide bond" evidence="5">
    <location>
        <begin position="674"/>
        <end position="683"/>
    </location>
</feature>
<feature type="domain" description="EGF-like" evidence="7">
    <location>
        <begin position="464"/>
        <end position="499"/>
    </location>
</feature>
<feature type="chain" id="PRO_5043809442" description="EGF-like domain-containing protein" evidence="6">
    <location>
        <begin position="22"/>
        <end position="756"/>
    </location>
</feature>
<keyword evidence="9" id="KW-1185">Reference proteome</keyword>
<dbReference type="GO" id="GO:0005509">
    <property type="term" value="F:calcium ion binding"/>
    <property type="evidence" value="ECO:0007669"/>
    <property type="project" value="InterPro"/>
</dbReference>
<feature type="domain" description="EGF-like" evidence="7">
    <location>
        <begin position="648"/>
        <end position="684"/>
    </location>
</feature>
<dbReference type="GO" id="GO:0045197">
    <property type="term" value="P:establishment or maintenance of epithelial cell apical/basal polarity"/>
    <property type="evidence" value="ECO:0007669"/>
    <property type="project" value="TreeGrafter"/>
</dbReference>
<keyword evidence="2 6" id="KW-0732">Signal</keyword>
<feature type="domain" description="EGF-like" evidence="7">
    <location>
        <begin position="427"/>
        <end position="463"/>
    </location>
</feature>
<dbReference type="EMBL" id="JAFNEN010001107">
    <property type="protein sequence ID" value="KAG8174946.1"/>
    <property type="molecule type" value="Genomic_DNA"/>
</dbReference>
<dbReference type="AlphaFoldDB" id="A0AAV6TU32"/>
<dbReference type="CDD" id="cd00054">
    <property type="entry name" value="EGF_CA"/>
    <property type="match status" value="2"/>
</dbReference>
<feature type="domain" description="EGF-like" evidence="7">
    <location>
        <begin position="613"/>
        <end position="645"/>
    </location>
</feature>
<dbReference type="PROSITE" id="PS00022">
    <property type="entry name" value="EGF_1"/>
    <property type="match status" value="8"/>
</dbReference>
<feature type="non-terminal residue" evidence="8">
    <location>
        <position position="756"/>
    </location>
</feature>
<reference evidence="8 9" key="1">
    <citation type="journal article" date="2022" name="Nat. Ecol. Evol.">
        <title>A masculinizing supergene underlies an exaggerated male reproductive morph in a spider.</title>
        <authorList>
            <person name="Hendrickx F."/>
            <person name="De Corte Z."/>
            <person name="Sonet G."/>
            <person name="Van Belleghem S.M."/>
            <person name="Kostlbacher S."/>
            <person name="Vangestel C."/>
        </authorList>
    </citation>
    <scope>NUCLEOTIDE SEQUENCE [LARGE SCALE GENOMIC DNA]</scope>
    <source>
        <strain evidence="8">W744_W776</strain>
    </source>
</reference>
<feature type="domain" description="EGF-like" evidence="7">
    <location>
        <begin position="282"/>
        <end position="318"/>
    </location>
</feature>
<evidence type="ECO:0000256" key="6">
    <source>
        <dbReference type="SAM" id="SignalP"/>
    </source>
</evidence>
<evidence type="ECO:0000256" key="4">
    <source>
        <dbReference type="ARBA" id="ARBA00023157"/>
    </source>
</evidence>
<dbReference type="GO" id="GO:0007157">
    <property type="term" value="P:heterophilic cell-cell adhesion via plasma membrane cell adhesion molecules"/>
    <property type="evidence" value="ECO:0007669"/>
    <property type="project" value="TreeGrafter"/>
</dbReference>
<organism evidence="8 9">
    <name type="scientific">Oedothorax gibbosus</name>
    <dbReference type="NCBI Taxonomy" id="931172"/>
    <lineage>
        <taxon>Eukaryota</taxon>
        <taxon>Metazoa</taxon>
        <taxon>Ecdysozoa</taxon>
        <taxon>Arthropoda</taxon>
        <taxon>Chelicerata</taxon>
        <taxon>Arachnida</taxon>
        <taxon>Araneae</taxon>
        <taxon>Araneomorphae</taxon>
        <taxon>Entelegynae</taxon>
        <taxon>Araneoidea</taxon>
        <taxon>Linyphiidae</taxon>
        <taxon>Erigoninae</taxon>
        <taxon>Oedothorax</taxon>
    </lineage>
</organism>
<feature type="disulfide bond" evidence="5">
    <location>
        <begin position="602"/>
        <end position="611"/>
    </location>
</feature>
<dbReference type="PROSITE" id="PS01186">
    <property type="entry name" value="EGF_2"/>
    <property type="match status" value="5"/>
</dbReference>
<keyword evidence="3" id="KW-0677">Repeat</keyword>
<feature type="disulfide bond" evidence="5">
    <location>
        <begin position="308"/>
        <end position="317"/>
    </location>
</feature>
<feature type="domain" description="EGF-like" evidence="7">
    <location>
        <begin position="210"/>
        <end position="245"/>
    </location>
</feature>